<feature type="domain" description="BON" evidence="2">
    <location>
        <begin position="141"/>
        <end position="209"/>
    </location>
</feature>
<dbReference type="EMBL" id="JAESVN010000010">
    <property type="protein sequence ID" value="MBL4918901.1"/>
    <property type="molecule type" value="Genomic_DNA"/>
</dbReference>
<comment type="caution">
    <text evidence="3">The sequence shown here is derived from an EMBL/GenBank/DDBJ whole genome shotgun (WGS) entry which is preliminary data.</text>
</comment>
<protein>
    <submittedName>
        <fullName evidence="3">BON domain-containing protein</fullName>
    </submittedName>
</protein>
<feature type="compositionally biased region" description="Basic and acidic residues" evidence="1">
    <location>
        <begin position="95"/>
        <end position="120"/>
    </location>
</feature>
<dbReference type="SMART" id="SM00749">
    <property type="entry name" value="BON"/>
    <property type="match status" value="1"/>
</dbReference>
<dbReference type="PANTHER" id="PTHR34606:SF15">
    <property type="entry name" value="BON DOMAIN-CONTAINING PROTEIN"/>
    <property type="match status" value="1"/>
</dbReference>
<name>A0A8K0Y1I5_9RHOB</name>
<dbReference type="AlphaFoldDB" id="A0A8K0Y1I5"/>
<keyword evidence="4" id="KW-1185">Reference proteome</keyword>
<feature type="compositionally biased region" description="Basic and acidic residues" evidence="1">
    <location>
        <begin position="1"/>
        <end position="43"/>
    </location>
</feature>
<dbReference type="InterPro" id="IPR051686">
    <property type="entry name" value="Lipoprotein_DolP"/>
</dbReference>
<feature type="compositionally biased region" description="Basic and acidic residues" evidence="1">
    <location>
        <begin position="208"/>
        <end position="224"/>
    </location>
</feature>
<reference evidence="3" key="1">
    <citation type="submission" date="2021-01" db="EMBL/GenBank/DDBJ databases">
        <title>Tabrizicola alba sp. nov. a motile alkaliphilic bacterium isolated from a soda lake.</title>
        <authorList>
            <person name="Szuroczki S."/>
            <person name="Abbaszade G."/>
            <person name="Schumann P."/>
            <person name="Toth E."/>
        </authorList>
    </citation>
    <scope>NUCLEOTIDE SEQUENCE</scope>
    <source>
        <strain evidence="3">DMG-N-6</strain>
    </source>
</reference>
<feature type="region of interest" description="Disordered" evidence="1">
    <location>
        <begin position="208"/>
        <end position="235"/>
    </location>
</feature>
<proteinExistence type="predicted"/>
<dbReference type="PANTHER" id="PTHR34606">
    <property type="entry name" value="BON DOMAIN-CONTAINING PROTEIN"/>
    <property type="match status" value="1"/>
</dbReference>
<dbReference type="Gene3D" id="3.30.1340.30">
    <property type="match status" value="1"/>
</dbReference>
<gene>
    <name evidence="3" type="ORF">JL811_16880</name>
</gene>
<accession>A0A8K0Y1I5</accession>
<dbReference type="InterPro" id="IPR014004">
    <property type="entry name" value="Transpt-assoc_nodulatn_dom_bac"/>
</dbReference>
<dbReference type="Pfam" id="PF04972">
    <property type="entry name" value="BON"/>
    <property type="match status" value="1"/>
</dbReference>
<evidence type="ECO:0000313" key="3">
    <source>
        <dbReference type="EMBL" id="MBL4918901.1"/>
    </source>
</evidence>
<feature type="compositionally biased region" description="Basic and acidic residues" evidence="1">
    <location>
        <begin position="50"/>
        <end position="74"/>
    </location>
</feature>
<evidence type="ECO:0000256" key="1">
    <source>
        <dbReference type="SAM" id="MobiDB-lite"/>
    </source>
</evidence>
<feature type="region of interest" description="Disordered" evidence="1">
    <location>
        <begin position="1"/>
        <end position="143"/>
    </location>
</feature>
<organism evidence="3 4">
    <name type="scientific">Szabonella alba</name>
    <dbReference type="NCBI Taxonomy" id="2804194"/>
    <lineage>
        <taxon>Bacteria</taxon>
        <taxon>Pseudomonadati</taxon>
        <taxon>Pseudomonadota</taxon>
        <taxon>Alphaproteobacteria</taxon>
        <taxon>Rhodobacterales</taxon>
        <taxon>Paracoccaceae</taxon>
        <taxon>Szabonella</taxon>
    </lineage>
</organism>
<dbReference type="Proteomes" id="UP000648908">
    <property type="component" value="Unassembled WGS sequence"/>
</dbReference>
<dbReference type="InterPro" id="IPR007055">
    <property type="entry name" value="BON_dom"/>
</dbReference>
<evidence type="ECO:0000313" key="4">
    <source>
        <dbReference type="Proteomes" id="UP000648908"/>
    </source>
</evidence>
<sequence>MATRRDDGQDMPPDRGRGERPQDSREQDRSGRDRNEDGYRDQRASQGYTEDDRGRNRGDLWHGEGRDRDRRDWDPANYGGLNRERGPGMAGGWDDPARNDAVGRGDFPSRQDTRSDRPQDRSPQPETGPHRGKGPKGYRRSDERIHEDVCDLLGHDDKLDASGISVTVAGGEVTLDGFVDTRMARRWAEDCVEACSGIGHIQNNLRLRDDGMHGHDQHSGDDASHGMVRPRGGQD</sequence>
<dbReference type="PROSITE" id="PS50914">
    <property type="entry name" value="BON"/>
    <property type="match status" value="1"/>
</dbReference>
<evidence type="ECO:0000259" key="2">
    <source>
        <dbReference type="PROSITE" id="PS50914"/>
    </source>
</evidence>
<dbReference type="RefSeq" id="WP_202689880.1">
    <property type="nucleotide sequence ID" value="NZ_JAESVN010000010.1"/>
</dbReference>